<name>L0JJ86_NATP1</name>
<evidence type="ECO:0000256" key="1">
    <source>
        <dbReference type="SAM" id="Phobius"/>
    </source>
</evidence>
<accession>L0JJ86</accession>
<gene>
    <name evidence="2" type="ordered locus">Natpe_0986</name>
    <name evidence="3" type="ORF">C488_02970</name>
</gene>
<dbReference type="Proteomes" id="UP000011593">
    <property type="component" value="Unassembled WGS sequence"/>
</dbReference>
<feature type="transmembrane region" description="Helical" evidence="1">
    <location>
        <begin position="21"/>
        <end position="41"/>
    </location>
</feature>
<proteinExistence type="predicted"/>
<dbReference type="eggNOG" id="arCOG13170">
    <property type="taxonomic scope" value="Archaea"/>
</dbReference>
<reference evidence="4" key="2">
    <citation type="submission" date="2012-02" db="EMBL/GenBank/DDBJ databases">
        <title>Complete sequence of chromosome of Natrinema pellirubrum DSM 15624.</title>
        <authorList>
            <person name="Lucas S."/>
            <person name="Han J."/>
            <person name="Lapidus A."/>
            <person name="Cheng J.-F."/>
            <person name="Goodwin L."/>
            <person name="Pitluck S."/>
            <person name="Peters L."/>
            <person name="Teshima H."/>
            <person name="Detter J.C."/>
            <person name="Han C."/>
            <person name="Tapia R."/>
            <person name="Land M."/>
            <person name="Hauser L."/>
            <person name="Kyrpides N."/>
            <person name="Ivanova N."/>
            <person name="Pagani I."/>
            <person name="Sproer C."/>
            <person name="Anderson I."/>
            <person name="Woyke T."/>
        </authorList>
    </citation>
    <scope>NUCLEOTIDE SEQUENCE [LARGE SCALE GENOMIC DNA]</scope>
    <source>
        <strain evidence="4">DSM 15624 / JCM 10476 / NCIMB 786</strain>
    </source>
</reference>
<evidence type="ECO:0000313" key="2">
    <source>
        <dbReference type="EMBL" id="AGB30898.1"/>
    </source>
</evidence>
<feature type="transmembrane region" description="Helical" evidence="1">
    <location>
        <begin position="47"/>
        <end position="66"/>
    </location>
</feature>
<dbReference type="Proteomes" id="UP000010843">
    <property type="component" value="Chromosome"/>
</dbReference>
<reference evidence="2" key="1">
    <citation type="submission" date="2012-02" db="EMBL/GenBank/DDBJ databases">
        <title>Complete sequence of chromosome of Natrinema pellirubrum DSM 15624.</title>
        <authorList>
            <consortium name="US DOE Joint Genome Institute"/>
            <person name="Lucas S."/>
            <person name="Han J."/>
            <person name="Lapidus A."/>
            <person name="Cheng J.-F."/>
            <person name="Goodwin L."/>
            <person name="Pitluck S."/>
            <person name="Peters L."/>
            <person name="Teshima H."/>
            <person name="Detter J.C."/>
            <person name="Han C."/>
            <person name="Tapia R."/>
            <person name="Land M."/>
            <person name="Hauser L."/>
            <person name="Kyrpides N."/>
            <person name="Ivanova N."/>
            <person name="Pagani I."/>
            <person name="Sproer C."/>
            <person name="Anderson I."/>
            <person name="Woyke T."/>
        </authorList>
    </citation>
    <scope>NUCLEOTIDE SEQUENCE</scope>
    <source>
        <strain evidence="2">DSM 15624</strain>
    </source>
</reference>
<keyword evidence="1" id="KW-0812">Transmembrane</keyword>
<keyword evidence="1" id="KW-0472">Membrane</keyword>
<dbReference type="STRING" id="797303.Natpe_0986"/>
<evidence type="ECO:0000313" key="3">
    <source>
        <dbReference type="EMBL" id="ELY80716.1"/>
    </source>
</evidence>
<evidence type="ECO:0000313" key="5">
    <source>
        <dbReference type="Proteomes" id="UP000011593"/>
    </source>
</evidence>
<dbReference type="EMBL" id="CP003372">
    <property type="protein sequence ID" value="AGB30898.1"/>
    <property type="molecule type" value="Genomic_DNA"/>
</dbReference>
<dbReference type="AlphaFoldDB" id="L0JJ86"/>
<reference evidence="3 5" key="3">
    <citation type="journal article" date="2014" name="PLoS Genet.">
        <title>Phylogenetically driven sequencing of extremely halophilic archaea reveals strategies for static and dynamic osmo-response.</title>
        <authorList>
            <person name="Becker E.A."/>
            <person name="Seitzer P.M."/>
            <person name="Tritt A."/>
            <person name="Larsen D."/>
            <person name="Krusor M."/>
            <person name="Yao A.I."/>
            <person name="Wu D."/>
            <person name="Madern D."/>
            <person name="Eisen J.A."/>
            <person name="Darling A.E."/>
            <person name="Facciotti M.T."/>
        </authorList>
    </citation>
    <scope>NUCLEOTIDE SEQUENCE [LARGE SCALE GENOMIC DNA]</scope>
    <source>
        <strain evidence="3 5">DSM 15624</strain>
    </source>
</reference>
<evidence type="ECO:0000313" key="4">
    <source>
        <dbReference type="Proteomes" id="UP000010843"/>
    </source>
</evidence>
<organism evidence="2 4">
    <name type="scientific">Natrinema pellirubrum (strain DSM 15624 / CIP 106293 / JCM 10476 / NCIMB 786 / 157)</name>
    <dbReference type="NCBI Taxonomy" id="797303"/>
    <lineage>
        <taxon>Archaea</taxon>
        <taxon>Methanobacteriati</taxon>
        <taxon>Methanobacteriota</taxon>
        <taxon>Stenosarchaea group</taxon>
        <taxon>Halobacteria</taxon>
        <taxon>Halobacteriales</taxon>
        <taxon>Natrialbaceae</taxon>
        <taxon>Natrinema</taxon>
    </lineage>
</organism>
<keyword evidence="5" id="KW-1185">Reference proteome</keyword>
<dbReference type="KEGG" id="npe:Natpe_0986"/>
<dbReference type="EMBL" id="AOIE01000010">
    <property type="protein sequence ID" value="ELY80716.1"/>
    <property type="molecule type" value="Genomic_DNA"/>
</dbReference>
<protein>
    <submittedName>
        <fullName evidence="2">Uncharacterized protein</fullName>
    </submittedName>
</protein>
<dbReference type="HOGENOM" id="CLU_2766210_0_0_2"/>
<keyword evidence="1" id="KW-1133">Transmembrane helix</keyword>
<sequence>MSEIYDRLDSWLEQRSRGQSAVFVGVLSALGYAVLATVLRIEPSPIAAGLSLGIMMTIVTYLFTFAHKE</sequence>